<accession>A0A6V8LM83</accession>
<protein>
    <submittedName>
        <fullName evidence="2">Uncharacterized protein</fullName>
    </submittedName>
</protein>
<sequence length="52" mass="5717">MTRVSRVDSIASELRDIKRRLHALETALGAVSARTAAATRTDQEPDDSPPKR</sequence>
<keyword evidence="3" id="KW-1185">Reference proteome</keyword>
<organism evidence="2 3">
    <name type="scientific">Phytohabitans rumicis</name>
    <dbReference type="NCBI Taxonomy" id="1076125"/>
    <lineage>
        <taxon>Bacteria</taxon>
        <taxon>Bacillati</taxon>
        <taxon>Actinomycetota</taxon>
        <taxon>Actinomycetes</taxon>
        <taxon>Micromonosporales</taxon>
        <taxon>Micromonosporaceae</taxon>
    </lineage>
</organism>
<dbReference type="EMBL" id="BLPG01000002">
    <property type="protein sequence ID" value="GFJ95968.1"/>
    <property type="molecule type" value="Genomic_DNA"/>
</dbReference>
<name>A0A6V8LM83_9ACTN</name>
<reference evidence="2 3" key="1">
    <citation type="submission" date="2020-03" db="EMBL/GenBank/DDBJ databases">
        <title>Whole genome shotgun sequence of Phytohabitans rumicis NBRC 108638.</title>
        <authorList>
            <person name="Komaki H."/>
            <person name="Tamura T."/>
        </authorList>
    </citation>
    <scope>NUCLEOTIDE SEQUENCE [LARGE SCALE GENOMIC DNA]</scope>
    <source>
        <strain evidence="2 3">NBRC 108638</strain>
    </source>
</reference>
<evidence type="ECO:0000313" key="3">
    <source>
        <dbReference type="Proteomes" id="UP000482960"/>
    </source>
</evidence>
<dbReference type="AlphaFoldDB" id="A0A6V8LM83"/>
<evidence type="ECO:0000256" key="1">
    <source>
        <dbReference type="SAM" id="MobiDB-lite"/>
    </source>
</evidence>
<proteinExistence type="predicted"/>
<comment type="caution">
    <text evidence="2">The sequence shown here is derived from an EMBL/GenBank/DDBJ whole genome shotgun (WGS) entry which is preliminary data.</text>
</comment>
<reference evidence="2 3" key="2">
    <citation type="submission" date="2020-03" db="EMBL/GenBank/DDBJ databases">
        <authorList>
            <person name="Ichikawa N."/>
            <person name="Kimura A."/>
            <person name="Kitahashi Y."/>
            <person name="Uohara A."/>
        </authorList>
    </citation>
    <scope>NUCLEOTIDE SEQUENCE [LARGE SCALE GENOMIC DNA]</scope>
    <source>
        <strain evidence="2 3">NBRC 108638</strain>
    </source>
</reference>
<dbReference type="RefSeq" id="WP_173085385.1">
    <property type="nucleotide sequence ID" value="NZ_BAABJB010000019.1"/>
</dbReference>
<feature type="region of interest" description="Disordered" evidence="1">
    <location>
        <begin position="31"/>
        <end position="52"/>
    </location>
</feature>
<feature type="compositionally biased region" description="Low complexity" evidence="1">
    <location>
        <begin position="31"/>
        <end position="40"/>
    </location>
</feature>
<evidence type="ECO:0000313" key="2">
    <source>
        <dbReference type="EMBL" id="GFJ95968.1"/>
    </source>
</evidence>
<gene>
    <name evidence="2" type="ORF">Prum_096100</name>
</gene>
<dbReference type="Proteomes" id="UP000482960">
    <property type="component" value="Unassembled WGS sequence"/>
</dbReference>